<evidence type="ECO:0000256" key="2">
    <source>
        <dbReference type="ARBA" id="ARBA00023125"/>
    </source>
</evidence>
<protein>
    <submittedName>
        <fullName evidence="5">Probable site-specific</fullName>
    </submittedName>
</protein>
<dbReference type="InterPro" id="IPR011010">
    <property type="entry name" value="DNA_brk_join_enz"/>
</dbReference>
<dbReference type="GO" id="GO:0006310">
    <property type="term" value="P:DNA recombination"/>
    <property type="evidence" value="ECO:0007669"/>
    <property type="project" value="UniProtKB-KW"/>
</dbReference>
<dbReference type="InterPro" id="IPR010998">
    <property type="entry name" value="Integrase_recombinase_N"/>
</dbReference>
<dbReference type="GO" id="GO:0015074">
    <property type="term" value="P:DNA integration"/>
    <property type="evidence" value="ECO:0007669"/>
    <property type="project" value="UniProtKB-KW"/>
</dbReference>
<keyword evidence="1" id="KW-0229">DNA integration</keyword>
<dbReference type="InterPro" id="IPR050090">
    <property type="entry name" value="Tyrosine_recombinase_XerCD"/>
</dbReference>
<dbReference type="SUPFAM" id="SSF56349">
    <property type="entry name" value="DNA breaking-rejoining enzymes"/>
    <property type="match status" value="1"/>
</dbReference>
<dbReference type="AlphaFoldDB" id="Q3JTI0"/>
<dbReference type="PROSITE" id="PS51898">
    <property type="entry name" value="TYR_RECOMBINASE"/>
    <property type="match status" value="1"/>
</dbReference>
<dbReference type="InterPro" id="IPR013762">
    <property type="entry name" value="Integrase-like_cat_sf"/>
</dbReference>
<dbReference type="Proteomes" id="UP000002700">
    <property type="component" value="Chromosome I"/>
</dbReference>
<dbReference type="KEGG" id="bpm:BURPS1710b_1722"/>
<dbReference type="EnsemblBacteria" id="ABA51063">
    <property type="protein sequence ID" value="ABA51063"/>
    <property type="gene ID" value="BURPS1710b_1722"/>
</dbReference>
<name>Q3JTI0_BURP1</name>
<accession>Q3JTI0</accession>
<evidence type="ECO:0000313" key="6">
    <source>
        <dbReference type="Proteomes" id="UP000002700"/>
    </source>
</evidence>
<dbReference type="GO" id="GO:0003677">
    <property type="term" value="F:DNA binding"/>
    <property type="evidence" value="ECO:0007669"/>
    <property type="project" value="UniProtKB-KW"/>
</dbReference>
<evidence type="ECO:0000256" key="1">
    <source>
        <dbReference type="ARBA" id="ARBA00022908"/>
    </source>
</evidence>
<proteinExistence type="predicted"/>
<dbReference type="CDD" id="cd00796">
    <property type="entry name" value="INT_Rci_Hp1_C"/>
    <property type="match status" value="1"/>
</dbReference>
<dbReference type="InterPro" id="IPR002104">
    <property type="entry name" value="Integrase_catalytic"/>
</dbReference>
<evidence type="ECO:0000259" key="4">
    <source>
        <dbReference type="PROSITE" id="PS51898"/>
    </source>
</evidence>
<keyword evidence="3" id="KW-0233">DNA recombination</keyword>
<feature type="domain" description="Tyr recombinase" evidence="4">
    <location>
        <begin position="158"/>
        <end position="339"/>
    </location>
</feature>
<keyword evidence="2" id="KW-0238">DNA-binding</keyword>
<organism evidence="5 6">
    <name type="scientific">Burkholderia pseudomallei (strain 1710b)</name>
    <dbReference type="NCBI Taxonomy" id="320372"/>
    <lineage>
        <taxon>Bacteria</taxon>
        <taxon>Pseudomonadati</taxon>
        <taxon>Pseudomonadota</taxon>
        <taxon>Betaproteobacteria</taxon>
        <taxon>Burkholderiales</taxon>
        <taxon>Burkholderiaceae</taxon>
        <taxon>Burkholderia</taxon>
        <taxon>pseudomallei group</taxon>
    </lineage>
</organism>
<dbReference type="Pfam" id="PF00589">
    <property type="entry name" value="Phage_integrase"/>
    <property type="match status" value="1"/>
</dbReference>
<dbReference type="HOGENOM" id="CLU_027562_32_1_4"/>
<dbReference type="Gene3D" id="1.10.443.10">
    <property type="entry name" value="Intergrase catalytic core"/>
    <property type="match status" value="1"/>
</dbReference>
<evidence type="ECO:0000256" key="3">
    <source>
        <dbReference type="ARBA" id="ARBA00023172"/>
    </source>
</evidence>
<dbReference type="RefSeq" id="WP_011325413.1">
    <property type="nucleotide sequence ID" value="NC_007434.1"/>
</dbReference>
<evidence type="ECO:0000313" key="5">
    <source>
        <dbReference type="EMBL" id="ABA51063.1"/>
    </source>
</evidence>
<sequence>MATVSKRESGWMCQVRKKGYPATSKKFATKSEALAWGRMIESEMDRGLFASRDDAERTTIADLLDRYTRDISPTKRSGGSDMGRAGKLKKQLGAYKLTALTAPHLVAYRDARLREVSPQTVVHELNLLNRVLTLATREWGVVVPSGVPKVVKPRKPQGRDRRLHPDEIQAIIDATESPDLRDFIRLAVATGMRRGELASLRWENIDLDQRTAHLPATKTDTPRTVPLSSVATAVLQARKDAGYTVPFAVTANALTRAFCRAVQRARRLYESTCTFLERPVTSNWLIGIRLHDLRHEATSRLFEKGLNPMEVASITGHKTLSMLQRYTHLRAEDLAKKLG</sequence>
<dbReference type="PANTHER" id="PTHR30349">
    <property type="entry name" value="PHAGE INTEGRASE-RELATED"/>
    <property type="match status" value="1"/>
</dbReference>
<reference evidence="5 6" key="1">
    <citation type="submission" date="2005-09" db="EMBL/GenBank/DDBJ databases">
        <authorList>
            <person name="Woods D.E."/>
            <person name="Nierman W.C."/>
        </authorList>
    </citation>
    <scope>NUCLEOTIDE SEQUENCE [LARGE SCALE GENOMIC DNA]</scope>
    <source>
        <strain evidence="5 6">1710b</strain>
    </source>
</reference>
<dbReference type="Gene3D" id="1.10.150.130">
    <property type="match status" value="1"/>
</dbReference>
<dbReference type="EMBL" id="CP000124">
    <property type="protein sequence ID" value="ABA51063.1"/>
    <property type="molecule type" value="Genomic_DNA"/>
</dbReference>
<dbReference type="PANTHER" id="PTHR30349:SF94">
    <property type="entry name" value="INTEGRASE_RECOMBINASE HI_1414-RELATED"/>
    <property type="match status" value="1"/>
</dbReference>
<gene>
    <name evidence="5" type="ordered locus">BURPS1710b_1722</name>
</gene>